<evidence type="ECO:0000313" key="5">
    <source>
        <dbReference type="EMBL" id="KAJ8300932.1"/>
    </source>
</evidence>
<evidence type="ECO:0000256" key="3">
    <source>
        <dbReference type="ARBA" id="ARBA00022833"/>
    </source>
</evidence>
<organism evidence="5 6">
    <name type="scientific">Tegillarca granosa</name>
    <name type="common">Malaysian cockle</name>
    <name type="synonym">Anadara granosa</name>
    <dbReference type="NCBI Taxonomy" id="220873"/>
    <lineage>
        <taxon>Eukaryota</taxon>
        <taxon>Metazoa</taxon>
        <taxon>Spiralia</taxon>
        <taxon>Lophotrochozoa</taxon>
        <taxon>Mollusca</taxon>
        <taxon>Bivalvia</taxon>
        <taxon>Autobranchia</taxon>
        <taxon>Pteriomorphia</taxon>
        <taxon>Arcoida</taxon>
        <taxon>Arcoidea</taxon>
        <taxon>Arcidae</taxon>
        <taxon>Tegillarca</taxon>
    </lineage>
</organism>
<dbReference type="EMBL" id="JARBDR010000919">
    <property type="protein sequence ID" value="KAJ8300932.1"/>
    <property type="molecule type" value="Genomic_DNA"/>
</dbReference>
<dbReference type="Gene3D" id="3.30.40.10">
    <property type="entry name" value="Zinc/RING finger domain, C3HC4 (zinc finger)"/>
    <property type="match status" value="2"/>
</dbReference>
<evidence type="ECO:0000256" key="1">
    <source>
        <dbReference type="ARBA" id="ARBA00022723"/>
    </source>
</evidence>
<reference evidence="5 6" key="1">
    <citation type="submission" date="2022-12" db="EMBL/GenBank/DDBJ databases">
        <title>Chromosome-level genome of Tegillarca granosa.</title>
        <authorList>
            <person name="Kim J."/>
        </authorList>
    </citation>
    <scope>NUCLEOTIDE SEQUENCE [LARGE SCALE GENOMIC DNA]</scope>
    <source>
        <strain evidence="5">Teg-2019</strain>
        <tissue evidence="5">Adductor muscle</tissue>
    </source>
</reference>
<feature type="domain" description="Zinc finger PHD-type" evidence="4">
    <location>
        <begin position="79"/>
        <end position="127"/>
    </location>
</feature>
<keyword evidence="6" id="KW-1185">Reference proteome</keyword>
<dbReference type="InterPro" id="IPR001965">
    <property type="entry name" value="Znf_PHD"/>
</dbReference>
<proteinExistence type="predicted"/>
<evidence type="ECO:0000259" key="4">
    <source>
        <dbReference type="SMART" id="SM00249"/>
    </source>
</evidence>
<comment type="caution">
    <text evidence="5">The sequence shown here is derived from an EMBL/GenBank/DDBJ whole genome shotgun (WGS) entry which is preliminary data.</text>
</comment>
<accession>A0ABQ9EAM2</accession>
<dbReference type="SMART" id="SM00249">
    <property type="entry name" value="PHD"/>
    <property type="match status" value="2"/>
</dbReference>
<keyword evidence="3" id="KW-0862">Zinc</keyword>
<keyword evidence="1" id="KW-0479">Metal-binding</keyword>
<keyword evidence="2" id="KW-0863">Zinc-finger</keyword>
<dbReference type="Proteomes" id="UP001217089">
    <property type="component" value="Unassembled WGS sequence"/>
</dbReference>
<evidence type="ECO:0000313" key="6">
    <source>
        <dbReference type="Proteomes" id="UP001217089"/>
    </source>
</evidence>
<protein>
    <recommendedName>
        <fullName evidence="4">Zinc finger PHD-type domain-containing protein</fullName>
    </recommendedName>
</protein>
<evidence type="ECO:0000256" key="2">
    <source>
        <dbReference type="ARBA" id="ARBA00022771"/>
    </source>
</evidence>
<sequence length="285" mass="32804">MKAINNVIDAPDEVDDEETFFEFCVCKNDTGDDMVKCSNSLCNRGTWFHITCIGLDHEEVPDDDWWCSDVCQATERSQYCICHMYNPSLQTIKSSRGNKCTGGKVFHLQCLGMKRKSGSKWKCAACRSDIKTESDNVFLYTCALLYKGLQDRAYRDTVRENDDVQGWQPARLKNEIIWNRTANIKGGAVYNKVIVLFEPFNTAYFYMIFNPIVSAVDDYTEMPKSKLHSVDKLTYKICKICKYFILFQLEIKDFQSNGLYCNNCEHILFLLEAGPIQSKNSSMKQ</sequence>
<name>A0ABQ9EAM2_TEGGR</name>
<dbReference type="InterPro" id="IPR013083">
    <property type="entry name" value="Znf_RING/FYVE/PHD"/>
</dbReference>
<dbReference type="SUPFAM" id="SSF57903">
    <property type="entry name" value="FYVE/PHD zinc finger"/>
    <property type="match status" value="2"/>
</dbReference>
<gene>
    <name evidence="5" type="ORF">KUTeg_022451</name>
</gene>
<feature type="domain" description="Zinc finger PHD-type" evidence="4">
    <location>
        <begin position="23"/>
        <end position="71"/>
    </location>
</feature>
<dbReference type="InterPro" id="IPR011011">
    <property type="entry name" value="Znf_FYVE_PHD"/>
</dbReference>